<dbReference type="InterPro" id="IPR006941">
    <property type="entry name" value="RNase_CAF1"/>
</dbReference>
<reference evidence="2 3" key="1">
    <citation type="submission" date="2018-04" db="EMBL/GenBank/DDBJ databases">
        <authorList>
            <person name="Zhang X."/>
            <person name="Yuan J."/>
            <person name="Li F."/>
            <person name="Xiang J."/>
        </authorList>
    </citation>
    <scope>NUCLEOTIDE SEQUENCE [LARGE SCALE GENOMIC DNA]</scope>
    <source>
        <tissue evidence="2">Muscle</tissue>
    </source>
</reference>
<evidence type="ECO:0000256" key="1">
    <source>
        <dbReference type="ARBA" id="ARBA00008372"/>
    </source>
</evidence>
<dbReference type="InterPro" id="IPR051181">
    <property type="entry name" value="CAF1_poly(A)_ribonucleases"/>
</dbReference>
<dbReference type="GO" id="GO:0003723">
    <property type="term" value="F:RNA binding"/>
    <property type="evidence" value="ECO:0007669"/>
    <property type="project" value="TreeGrafter"/>
</dbReference>
<dbReference type="GO" id="GO:1990432">
    <property type="term" value="P:siRNA 3'-end processing"/>
    <property type="evidence" value="ECO:0007669"/>
    <property type="project" value="TreeGrafter"/>
</dbReference>
<reference evidence="2 3" key="2">
    <citation type="submission" date="2019-01" db="EMBL/GenBank/DDBJ databases">
        <title>The decoding of complex shrimp genome reveals the adaptation for benthos swimmer, frequently molting mechanism and breeding impact on genome.</title>
        <authorList>
            <person name="Sun Y."/>
            <person name="Gao Y."/>
            <person name="Yu Y."/>
        </authorList>
    </citation>
    <scope>NUCLEOTIDE SEQUENCE [LARGE SCALE GENOMIC DNA]</scope>
    <source>
        <tissue evidence="2">Muscle</tissue>
    </source>
</reference>
<dbReference type="AlphaFoldDB" id="A0A423TZ09"/>
<dbReference type="GO" id="GO:1990431">
    <property type="term" value="P:priRNA 3'-end processing"/>
    <property type="evidence" value="ECO:0007669"/>
    <property type="project" value="TreeGrafter"/>
</dbReference>
<dbReference type="STRING" id="6689.A0A423TZ09"/>
<proteinExistence type="inferred from homology"/>
<dbReference type="Pfam" id="PF04857">
    <property type="entry name" value="CAF1"/>
    <property type="match status" value="1"/>
</dbReference>
<dbReference type="OrthoDB" id="414075at2759"/>
<name>A0A423TZ09_PENVA</name>
<dbReference type="EMBL" id="QCYY01000934">
    <property type="protein sequence ID" value="ROT81686.1"/>
    <property type="molecule type" value="Genomic_DNA"/>
</dbReference>
<protein>
    <submittedName>
        <fullName evidence="2">Putative poly(A)-specific ribonuclease PARN-like domain-containing protein 1</fullName>
    </submittedName>
</protein>
<evidence type="ECO:0000313" key="3">
    <source>
        <dbReference type="Proteomes" id="UP000283509"/>
    </source>
</evidence>
<dbReference type="GO" id="GO:0000289">
    <property type="term" value="P:nuclear-transcribed mRNA poly(A) tail shortening"/>
    <property type="evidence" value="ECO:0007669"/>
    <property type="project" value="TreeGrafter"/>
</dbReference>
<evidence type="ECO:0000313" key="2">
    <source>
        <dbReference type="EMBL" id="ROT81686.1"/>
    </source>
</evidence>
<dbReference type="PANTHER" id="PTHR15092:SF22">
    <property type="entry name" value="POLY(A)-SPECIFIC RIBONUCLEASE PNLDC1"/>
    <property type="match status" value="1"/>
</dbReference>
<dbReference type="SUPFAM" id="SSF53098">
    <property type="entry name" value="Ribonuclease H-like"/>
    <property type="match status" value="1"/>
</dbReference>
<dbReference type="Gene3D" id="3.30.420.10">
    <property type="entry name" value="Ribonuclease H-like superfamily/Ribonuclease H"/>
    <property type="match status" value="2"/>
</dbReference>
<dbReference type="InterPro" id="IPR012337">
    <property type="entry name" value="RNaseH-like_sf"/>
</dbReference>
<comment type="similarity">
    <text evidence="1">Belongs to the CAF1 family.</text>
</comment>
<organism evidence="2 3">
    <name type="scientific">Penaeus vannamei</name>
    <name type="common">Whiteleg shrimp</name>
    <name type="synonym">Litopenaeus vannamei</name>
    <dbReference type="NCBI Taxonomy" id="6689"/>
    <lineage>
        <taxon>Eukaryota</taxon>
        <taxon>Metazoa</taxon>
        <taxon>Ecdysozoa</taxon>
        <taxon>Arthropoda</taxon>
        <taxon>Crustacea</taxon>
        <taxon>Multicrustacea</taxon>
        <taxon>Malacostraca</taxon>
        <taxon>Eumalacostraca</taxon>
        <taxon>Eucarida</taxon>
        <taxon>Decapoda</taxon>
        <taxon>Dendrobranchiata</taxon>
        <taxon>Penaeoidea</taxon>
        <taxon>Penaeidae</taxon>
        <taxon>Penaeus</taxon>
    </lineage>
</organism>
<accession>A0A423TZ09</accession>
<dbReference type="InterPro" id="IPR036397">
    <property type="entry name" value="RNaseH_sf"/>
</dbReference>
<gene>
    <name evidence="2" type="ORF">C7M84_025157</name>
</gene>
<comment type="caution">
    <text evidence="2">The sequence shown here is derived from an EMBL/GenBank/DDBJ whole genome shotgun (WGS) entry which is preliminary data.</text>
</comment>
<keyword evidence="3" id="KW-1185">Reference proteome</keyword>
<dbReference type="PANTHER" id="PTHR15092">
    <property type="entry name" value="POLY A -SPECIFIC RIBONUCLEASE/TARGET OF EGR1, MEMBER 1"/>
    <property type="match status" value="1"/>
</dbReference>
<dbReference type="GO" id="GO:0005634">
    <property type="term" value="C:nucleus"/>
    <property type="evidence" value="ECO:0007669"/>
    <property type="project" value="TreeGrafter"/>
</dbReference>
<dbReference type="Proteomes" id="UP000283509">
    <property type="component" value="Unassembled WGS sequence"/>
</dbReference>
<dbReference type="GO" id="GO:0000175">
    <property type="term" value="F:3'-5'-RNA exonuclease activity"/>
    <property type="evidence" value="ECO:0007669"/>
    <property type="project" value="TreeGrafter"/>
</dbReference>
<sequence>MICQMGMAVFKGIPHTNGYTVTSYNFYLRPHSCTSFDPTFMCQTSSLEFLQRFKFDFNKWLYGGITSMNTDEENELCTTLSSVIKGQKIVDLPYTVRDQVNDLGVWAVSANEGDTTTVTNLSEATFQFMLVVSVRHRFSDLWASMQNGEVLIQKVTEDSRQKLEMQDPGGKKLMEYFVDRMLGFTKIFRYLVDTQKPIVLHNCLLDLMLLYKQFYKHLPRSYHTFKTDMHQLFPTIYDTKLIAAEIKSSLKQADDKGGSLLGNSSLSDLATSLKRDHTALYKPSIHHVPKTNKYNGEEMMLHEAGYDAYLTGSSFLYLAHLYAMLQLPS</sequence>
<dbReference type="GO" id="GO:0005783">
    <property type="term" value="C:endoplasmic reticulum"/>
    <property type="evidence" value="ECO:0007669"/>
    <property type="project" value="TreeGrafter"/>
</dbReference>